<keyword evidence="2" id="KW-0732">Signal</keyword>
<keyword evidence="1" id="KW-0175">Coiled coil</keyword>
<accession>A0ABN7X8B1</accession>
<evidence type="ECO:0000313" key="3">
    <source>
        <dbReference type="EMBL" id="CAG8850569.1"/>
    </source>
</evidence>
<evidence type="ECO:0000256" key="1">
    <source>
        <dbReference type="SAM" id="Coils"/>
    </source>
</evidence>
<feature type="signal peptide" evidence="2">
    <location>
        <begin position="1"/>
        <end position="23"/>
    </location>
</feature>
<feature type="coiled-coil region" evidence="1">
    <location>
        <begin position="95"/>
        <end position="122"/>
    </location>
</feature>
<gene>
    <name evidence="3" type="ORF">GMARGA_LOCUS40282</name>
</gene>
<sequence>MTATVATTAAAAMTVAAATAAAAAMTAAAATATGTNTASVDTAVPFLVEPDELYIDYLENLVKIKDQIIEKLSQEPDELYIDYLEDLVKVKDRMLKDQKKIIEQLSQDNETLIKENSDLYEDLELLTS</sequence>
<evidence type="ECO:0000256" key="2">
    <source>
        <dbReference type="SAM" id="SignalP"/>
    </source>
</evidence>
<feature type="chain" id="PRO_5046805798" evidence="2">
    <location>
        <begin position="24"/>
        <end position="128"/>
    </location>
</feature>
<dbReference type="EMBL" id="CAJVQB010101764">
    <property type="protein sequence ID" value="CAG8850569.1"/>
    <property type="molecule type" value="Genomic_DNA"/>
</dbReference>
<evidence type="ECO:0000313" key="4">
    <source>
        <dbReference type="Proteomes" id="UP000789901"/>
    </source>
</evidence>
<feature type="non-terminal residue" evidence="3">
    <location>
        <position position="128"/>
    </location>
</feature>
<dbReference type="Proteomes" id="UP000789901">
    <property type="component" value="Unassembled WGS sequence"/>
</dbReference>
<proteinExistence type="predicted"/>
<name>A0ABN7X8B1_GIGMA</name>
<reference evidence="3 4" key="1">
    <citation type="submission" date="2021-06" db="EMBL/GenBank/DDBJ databases">
        <authorList>
            <person name="Kallberg Y."/>
            <person name="Tangrot J."/>
            <person name="Rosling A."/>
        </authorList>
    </citation>
    <scope>NUCLEOTIDE SEQUENCE [LARGE SCALE GENOMIC DNA]</scope>
    <source>
        <strain evidence="3 4">120-4 pot B 10/14</strain>
    </source>
</reference>
<protein>
    <submittedName>
        <fullName evidence="3">11599_t:CDS:1</fullName>
    </submittedName>
</protein>
<organism evidence="3 4">
    <name type="scientific">Gigaspora margarita</name>
    <dbReference type="NCBI Taxonomy" id="4874"/>
    <lineage>
        <taxon>Eukaryota</taxon>
        <taxon>Fungi</taxon>
        <taxon>Fungi incertae sedis</taxon>
        <taxon>Mucoromycota</taxon>
        <taxon>Glomeromycotina</taxon>
        <taxon>Glomeromycetes</taxon>
        <taxon>Diversisporales</taxon>
        <taxon>Gigasporaceae</taxon>
        <taxon>Gigaspora</taxon>
    </lineage>
</organism>
<keyword evidence="4" id="KW-1185">Reference proteome</keyword>
<comment type="caution">
    <text evidence="3">The sequence shown here is derived from an EMBL/GenBank/DDBJ whole genome shotgun (WGS) entry which is preliminary data.</text>
</comment>